<dbReference type="SUPFAM" id="SSF102462">
    <property type="entry name" value="Peptidyl-tRNA hydrolase II"/>
    <property type="match status" value="1"/>
</dbReference>
<reference evidence="1 2" key="1">
    <citation type="submission" date="2019-10" db="EMBL/GenBank/DDBJ databases">
        <title>Bacillus from the desert of Cuatro Cinegas, Coahuila.</title>
        <authorList>
            <person name="Olmedo-Alvarez G."/>
            <person name="Saldana S."/>
            <person name="Barcelo D."/>
        </authorList>
    </citation>
    <scope>NUCLEOTIDE SEQUENCE [LARGE SCALE GENOMIC DNA]</scope>
    <source>
        <strain evidence="1 2">CH316_11T</strain>
    </source>
</reference>
<dbReference type="Pfam" id="PF09391">
    <property type="entry name" value="DUF2000"/>
    <property type="match status" value="1"/>
</dbReference>
<sequence length="136" mass="15122">MNSDIKIAVVLREDLPVWKKLNVTAFTVSGIAGSTEEIIGEKYEDKSGNTYLPMITQPIVIYSANSEKIKKVHEKALRKGALFSIFTEDLFLSSTDEASREAVKACNSNELNIVGMAFQNEKRIIDKIVKGLSLQK</sequence>
<organism evidence="1 2">
    <name type="scientific">Bacillus cereus</name>
    <dbReference type="NCBI Taxonomy" id="1396"/>
    <lineage>
        <taxon>Bacteria</taxon>
        <taxon>Bacillati</taxon>
        <taxon>Bacillota</taxon>
        <taxon>Bacilli</taxon>
        <taxon>Bacillales</taxon>
        <taxon>Bacillaceae</taxon>
        <taxon>Bacillus</taxon>
        <taxon>Bacillus cereus group</taxon>
    </lineage>
</organism>
<protein>
    <submittedName>
        <fullName evidence="1">DUF2000 family protein</fullName>
    </submittedName>
</protein>
<name>A0AAN5XIT6_BACCE</name>
<accession>A0AAN5XIT6</accession>
<evidence type="ECO:0000313" key="2">
    <source>
        <dbReference type="Proteomes" id="UP000461739"/>
    </source>
</evidence>
<comment type="caution">
    <text evidence="1">The sequence shown here is derived from an EMBL/GenBank/DDBJ whole genome shotgun (WGS) entry which is preliminary data.</text>
</comment>
<dbReference type="InterPro" id="IPR018988">
    <property type="entry name" value="DUF2000"/>
</dbReference>
<dbReference type="InterPro" id="IPR023476">
    <property type="entry name" value="Pep_tRNA_hydro_II_dom_sf"/>
</dbReference>
<evidence type="ECO:0000313" key="1">
    <source>
        <dbReference type="EMBL" id="KAB2446144.1"/>
    </source>
</evidence>
<dbReference type="EMBL" id="WBPI01000027">
    <property type="protein sequence ID" value="KAB2446144.1"/>
    <property type="molecule type" value="Genomic_DNA"/>
</dbReference>
<dbReference type="Gene3D" id="3.40.1490.10">
    <property type="entry name" value="Bit1"/>
    <property type="match status" value="1"/>
</dbReference>
<dbReference type="RefSeq" id="WP_097925086.1">
    <property type="nucleotide sequence ID" value="NZ_WBPI01000027.1"/>
</dbReference>
<dbReference type="Proteomes" id="UP000461739">
    <property type="component" value="Unassembled WGS sequence"/>
</dbReference>
<proteinExistence type="predicted"/>
<gene>
    <name evidence="1" type="ORF">F8165_29035</name>
</gene>
<dbReference type="AlphaFoldDB" id="A0AAN5XIT6"/>